<name>A0A411MDP9_9PSED</name>
<keyword evidence="2" id="KW-0472">Membrane</keyword>
<sequence length="117" mass="12919">MYQKTLAIVLTTFTLAACGSRPENPVDYVTYREQPLVKHVENGMTMQRVIAIGGSPSTVIDLPHGGTCNNYILNREGQQQAYYVRFDATGHVDAKGFKTCAQRQADDDAVEKAKSHV</sequence>
<dbReference type="Gene3D" id="3.30.1450.10">
    <property type="match status" value="1"/>
</dbReference>
<dbReference type="AlphaFoldDB" id="A0A411MDP9"/>
<dbReference type="Proteomes" id="UP000291130">
    <property type="component" value="Chromosome"/>
</dbReference>
<keyword evidence="1" id="KW-0732">Signal</keyword>
<evidence type="ECO:0000256" key="1">
    <source>
        <dbReference type="ARBA" id="ARBA00022729"/>
    </source>
</evidence>
<keyword evidence="4" id="KW-0449">Lipoprotein</keyword>
<dbReference type="GO" id="GO:0019867">
    <property type="term" value="C:outer membrane"/>
    <property type="evidence" value="ECO:0007669"/>
    <property type="project" value="InterPro"/>
</dbReference>
<protein>
    <submittedName>
        <fullName evidence="4">Osmotically-inducible lipoprotein OsmE</fullName>
    </submittedName>
</protein>
<keyword evidence="5" id="KW-1185">Reference proteome</keyword>
<evidence type="ECO:0000256" key="2">
    <source>
        <dbReference type="ARBA" id="ARBA00023136"/>
    </source>
</evidence>
<proteinExistence type="predicted"/>
<evidence type="ECO:0000313" key="5">
    <source>
        <dbReference type="Proteomes" id="UP000291130"/>
    </source>
</evidence>
<dbReference type="NCBIfam" id="NF008423">
    <property type="entry name" value="PRK11251.1"/>
    <property type="match status" value="1"/>
</dbReference>
<evidence type="ECO:0000259" key="3">
    <source>
        <dbReference type="Pfam" id="PF04355"/>
    </source>
</evidence>
<reference evidence="4 5" key="1">
    <citation type="submission" date="2019-02" db="EMBL/GenBank/DDBJ databases">
        <title>Complete genome sequence of Pseudomonas sp. SNU WT1 isolated from rainbow trout.</title>
        <authorList>
            <person name="Oh W.T."/>
            <person name="Park S.C."/>
        </authorList>
    </citation>
    <scope>NUCLEOTIDE SEQUENCE [LARGE SCALE GENOMIC DNA]</scope>
    <source>
        <strain evidence="4 5">SNU WT1</strain>
    </source>
</reference>
<organism evidence="4 5">
    <name type="scientific">Pseudomonas tructae</name>
    <dbReference type="NCBI Taxonomy" id="2518644"/>
    <lineage>
        <taxon>Bacteria</taxon>
        <taxon>Pseudomonadati</taxon>
        <taxon>Pseudomonadota</taxon>
        <taxon>Gammaproteobacteria</taxon>
        <taxon>Pseudomonadales</taxon>
        <taxon>Pseudomonadaceae</taxon>
        <taxon>Pseudomonas</taxon>
    </lineage>
</organism>
<dbReference type="KEGG" id="ptk:EXN22_04240"/>
<accession>A0A411MDP9</accession>
<evidence type="ECO:0000313" key="4">
    <source>
        <dbReference type="EMBL" id="QBF24941.1"/>
    </source>
</evidence>
<dbReference type="EMBL" id="CP035952">
    <property type="protein sequence ID" value="QBF24941.1"/>
    <property type="molecule type" value="Genomic_DNA"/>
</dbReference>
<dbReference type="Pfam" id="PF04355">
    <property type="entry name" value="BamE"/>
    <property type="match status" value="1"/>
</dbReference>
<dbReference type="OrthoDB" id="7003922at2"/>
<dbReference type="InterPro" id="IPR037873">
    <property type="entry name" value="BamE-like"/>
</dbReference>
<dbReference type="InterPro" id="IPR007450">
    <property type="entry name" value="BamE_dom"/>
</dbReference>
<dbReference type="PROSITE" id="PS51257">
    <property type="entry name" value="PROKAR_LIPOPROTEIN"/>
    <property type="match status" value="1"/>
</dbReference>
<gene>
    <name evidence="4" type="primary">osmE</name>
    <name evidence="4" type="ORF">EXN22_04240</name>
</gene>
<dbReference type="RefSeq" id="WP_130262896.1">
    <property type="nucleotide sequence ID" value="NZ_CP035952.1"/>
</dbReference>
<feature type="domain" description="Outer membrane protein assembly factor BamE" evidence="3">
    <location>
        <begin position="30"/>
        <end position="95"/>
    </location>
</feature>